<accession>W5TT65</accession>
<dbReference type="RefSeq" id="WP_025353388.1">
    <property type="nucleotide sequence ID" value="NZ_CP006850.1"/>
</dbReference>
<proteinExistence type="predicted"/>
<feature type="transmembrane region" description="Helical" evidence="1">
    <location>
        <begin position="9"/>
        <end position="27"/>
    </location>
</feature>
<evidence type="ECO:0008006" key="4">
    <source>
        <dbReference type="Google" id="ProtNLM"/>
    </source>
</evidence>
<sequence length="64" mass="6856">MKARVPEPALVRSVLVAITGLIAYFVGHQVDTGWIEAVMTIYGVASPIVAGLLIRPAVTPLKRE</sequence>
<dbReference type="Proteomes" id="UP000019150">
    <property type="component" value="Chromosome"/>
</dbReference>
<dbReference type="STRING" id="1415166.NONO_c73570"/>
<dbReference type="EMBL" id="CP006850">
    <property type="protein sequence ID" value="AHH22113.1"/>
    <property type="molecule type" value="Genomic_DNA"/>
</dbReference>
<keyword evidence="1" id="KW-0812">Transmembrane</keyword>
<protein>
    <recommendedName>
        <fullName evidence="4">Holin</fullName>
    </recommendedName>
</protein>
<dbReference type="OrthoDB" id="4559817at2"/>
<reference evidence="2 3" key="1">
    <citation type="journal article" date="2014" name="Appl. Environ. Microbiol.">
        <title>Insights into the Microbial Degradation of Rubber and Gutta-Percha by Analysis of the Complete Genome of Nocardia nova SH22a.</title>
        <authorList>
            <person name="Luo Q."/>
            <person name="Hiessl S."/>
            <person name="Poehlein A."/>
            <person name="Daniel R."/>
            <person name="Steinbuchel A."/>
        </authorList>
    </citation>
    <scope>NUCLEOTIDE SEQUENCE [LARGE SCALE GENOMIC DNA]</scope>
    <source>
        <strain evidence="2">SH22a</strain>
    </source>
</reference>
<dbReference type="eggNOG" id="ENOG5031F56">
    <property type="taxonomic scope" value="Bacteria"/>
</dbReference>
<organism evidence="2 3">
    <name type="scientific">Nocardia nova SH22a</name>
    <dbReference type="NCBI Taxonomy" id="1415166"/>
    <lineage>
        <taxon>Bacteria</taxon>
        <taxon>Bacillati</taxon>
        <taxon>Actinomycetota</taxon>
        <taxon>Actinomycetes</taxon>
        <taxon>Mycobacteriales</taxon>
        <taxon>Nocardiaceae</taxon>
        <taxon>Nocardia</taxon>
    </lineage>
</organism>
<dbReference type="AlphaFoldDB" id="W5TT65"/>
<evidence type="ECO:0000313" key="2">
    <source>
        <dbReference type="EMBL" id="AHH22113.1"/>
    </source>
</evidence>
<dbReference type="PATRIC" id="fig|1415166.3.peg.7549"/>
<evidence type="ECO:0000313" key="3">
    <source>
        <dbReference type="Proteomes" id="UP000019150"/>
    </source>
</evidence>
<keyword evidence="1" id="KW-1133">Transmembrane helix</keyword>
<keyword evidence="3" id="KW-1185">Reference proteome</keyword>
<keyword evidence="1" id="KW-0472">Membrane</keyword>
<feature type="transmembrane region" description="Helical" evidence="1">
    <location>
        <begin position="33"/>
        <end position="54"/>
    </location>
</feature>
<dbReference type="KEGG" id="nno:NONO_c73570"/>
<dbReference type="HOGENOM" id="CLU_2863295_0_0_11"/>
<name>W5TT65_9NOCA</name>
<evidence type="ECO:0000256" key="1">
    <source>
        <dbReference type="SAM" id="Phobius"/>
    </source>
</evidence>
<gene>
    <name evidence="2" type="ORF">NONO_c73570</name>
</gene>